<sequence>MSEQDFDVLVVGGGLVGLAAGAFLAQQGVDVTVAERHRETSRHPKARLVNVRSMELYRALGVDDEIRAAGEPSAGFVVADNLAGLHESWIAPPEEAVSEEGLSPVVPFSCDQQRIEPILRKRAVALGARVLFDTEVGDIAQHSDGITARLRRPDGERTVRARFLVASDGARGGIRDSLGIGLVGEAVPGTAVSALFRADLEPALHGRWVDALLARDAGAFLFARGDKADRTWQLGTHLRAGWPTDDPDSLAPHIVPVIRAATGLPDLTPEIESVQTWTTGAYTAERFRHERIFLAGDAAHQMPPYGGFGGNTGVQDAHNLAWKLAAVCRGDASEALLDTYDTERAPLAALTVAQALLRSRKTPGQPAPAEQLDATTLALGFRYQLAHAQAPDGATTVEDPAAPSGRPGTRAPHIALHRGPASNTLDLLDPTAFTFVADATSHTAAALNHNPIPGLRVRTVDTTGIEARHRQRWEHAYGGPHCDGVLVRPDHVIIWRAPKSERDPHTHVHEAIRHALRPDASPLQPKLRDGATARR</sequence>
<keyword evidence="6" id="KW-0503">Monooxygenase</keyword>
<dbReference type="PRINTS" id="PR00420">
    <property type="entry name" value="RNGMNOXGNASE"/>
</dbReference>
<name>A0ABS9XSF3_9ACTN</name>
<dbReference type="InterPro" id="IPR050641">
    <property type="entry name" value="RIFMO-like"/>
</dbReference>
<keyword evidence="6" id="KW-0560">Oxidoreductase</keyword>
<dbReference type="Pfam" id="PF21274">
    <property type="entry name" value="Rng_hyd_C"/>
    <property type="match status" value="1"/>
</dbReference>
<comment type="caution">
    <text evidence="6">The sequence shown here is derived from an EMBL/GenBank/DDBJ whole genome shotgun (WGS) entry which is preliminary data.</text>
</comment>
<dbReference type="InterPro" id="IPR002938">
    <property type="entry name" value="FAD-bd"/>
</dbReference>
<dbReference type="Gene3D" id="3.30.9.10">
    <property type="entry name" value="D-Amino Acid Oxidase, subunit A, domain 2"/>
    <property type="match status" value="1"/>
</dbReference>
<keyword evidence="3" id="KW-0274">FAD</keyword>
<reference evidence="6" key="1">
    <citation type="submission" date="2022-03" db="EMBL/GenBank/DDBJ databases">
        <title>Streptomyces 7R015 and 7R016 isolated from Barleria lupulina in Thailand.</title>
        <authorList>
            <person name="Kanchanasin P."/>
            <person name="Phongsopitanun W."/>
            <person name="Tanasupawat S."/>
        </authorList>
    </citation>
    <scope>NUCLEOTIDE SEQUENCE</scope>
    <source>
        <strain evidence="6">7R016</strain>
    </source>
</reference>
<evidence type="ECO:0000256" key="3">
    <source>
        <dbReference type="ARBA" id="ARBA00022827"/>
    </source>
</evidence>
<dbReference type="SUPFAM" id="SSF51905">
    <property type="entry name" value="FAD/NAD(P)-binding domain"/>
    <property type="match status" value="1"/>
</dbReference>
<dbReference type="EMBL" id="JALDAX010000018">
    <property type="protein sequence ID" value="MCI3244995.1"/>
    <property type="molecule type" value="Genomic_DNA"/>
</dbReference>
<dbReference type="Gene3D" id="3.50.50.60">
    <property type="entry name" value="FAD/NAD(P)-binding domain"/>
    <property type="match status" value="1"/>
</dbReference>
<feature type="domain" description="FAD-binding" evidence="5">
    <location>
        <begin position="6"/>
        <end position="354"/>
    </location>
</feature>
<evidence type="ECO:0000259" key="5">
    <source>
        <dbReference type="Pfam" id="PF01494"/>
    </source>
</evidence>
<dbReference type="PANTHER" id="PTHR43004">
    <property type="entry name" value="TRK SYSTEM POTASSIUM UPTAKE PROTEIN"/>
    <property type="match status" value="1"/>
</dbReference>
<evidence type="ECO:0000256" key="2">
    <source>
        <dbReference type="ARBA" id="ARBA00022630"/>
    </source>
</evidence>
<comment type="cofactor">
    <cofactor evidence="1">
        <name>FAD</name>
        <dbReference type="ChEBI" id="CHEBI:57692"/>
    </cofactor>
</comment>
<accession>A0ABS9XSF3</accession>
<dbReference type="Gene3D" id="3.40.30.120">
    <property type="match status" value="1"/>
</dbReference>
<dbReference type="Proteomes" id="UP001165270">
    <property type="component" value="Unassembled WGS sequence"/>
</dbReference>
<feature type="region of interest" description="Disordered" evidence="4">
    <location>
        <begin position="390"/>
        <end position="409"/>
    </location>
</feature>
<evidence type="ECO:0000313" key="6">
    <source>
        <dbReference type="EMBL" id="MCI3244995.1"/>
    </source>
</evidence>
<dbReference type="PANTHER" id="PTHR43004:SF19">
    <property type="entry name" value="BINDING MONOOXYGENASE, PUTATIVE (JCVI)-RELATED"/>
    <property type="match status" value="1"/>
</dbReference>
<dbReference type="Pfam" id="PF01494">
    <property type="entry name" value="FAD_binding_3"/>
    <property type="match status" value="1"/>
</dbReference>
<dbReference type="RefSeq" id="WP_242712742.1">
    <property type="nucleotide sequence ID" value="NZ_JALDAX010000018.1"/>
</dbReference>
<keyword evidence="7" id="KW-1185">Reference proteome</keyword>
<evidence type="ECO:0000313" key="7">
    <source>
        <dbReference type="Proteomes" id="UP001165270"/>
    </source>
</evidence>
<dbReference type="GO" id="GO:0004497">
    <property type="term" value="F:monooxygenase activity"/>
    <property type="evidence" value="ECO:0007669"/>
    <property type="project" value="UniProtKB-KW"/>
</dbReference>
<organism evidence="6 7">
    <name type="scientific">Streptomyces spinosisporus</name>
    <dbReference type="NCBI Taxonomy" id="2927582"/>
    <lineage>
        <taxon>Bacteria</taxon>
        <taxon>Bacillati</taxon>
        <taxon>Actinomycetota</taxon>
        <taxon>Actinomycetes</taxon>
        <taxon>Kitasatosporales</taxon>
        <taxon>Streptomycetaceae</taxon>
        <taxon>Streptomyces</taxon>
    </lineage>
</organism>
<dbReference type="InterPro" id="IPR036188">
    <property type="entry name" value="FAD/NAD-bd_sf"/>
</dbReference>
<proteinExistence type="predicted"/>
<evidence type="ECO:0000256" key="1">
    <source>
        <dbReference type="ARBA" id="ARBA00001974"/>
    </source>
</evidence>
<evidence type="ECO:0000256" key="4">
    <source>
        <dbReference type="SAM" id="MobiDB-lite"/>
    </source>
</evidence>
<gene>
    <name evidence="6" type="ORF">MQN93_35325</name>
</gene>
<protein>
    <submittedName>
        <fullName evidence="6">FAD-dependent monooxygenase</fullName>
    </submittedName>
</protein>
<keyword evidence="2" id="KW-0285">Flavoprotein</keyword>